<dbReference type="GO" id="GO:0003677">
    <property type="term" value="F:DNA binding"/>
    <property type="evidence" value="ECO:0007669"/>
    <property type="project" value="InterPro"/>
</dbReference>
<keyword evidence="5" id="KW-0235">DNA replication</keyword>
<name>A0A6G7VDZ1_9GAMM</name>
<dbReference type="Proteomes" id="UP000502699">
    <property type="component" value="Chromosome"/>
</dbReference>
<protein>
    <recommendedName>
        <fullName evidence="2">DNA polymerase III subunit delta'</fullName>
        <ecNumber evidence="1">2.7.7.7</ecNumber>
    </recommendedName>
</protein>
<proteinExistence type="predicted"/>
<dbReference type="Gene3D" id="1.20.272.10">
    <property type="match status" value="1"/>
</dbReference>
<dbReference type="InterPro" id="IPR050238">
    <property type="entry name" value="DNA_Rep/Repair_Clamp_Loader"/>
</dbReference>
<evidence type="ECO:0000256" key="3">
    <source>
        <dbReference type="ARBA" id="ARBA00022679"/>
    </source>
</evidence>
<dbReference type="KEGG" id="cjap:GWK36_08815"/>
<dbReference type="Pfam" id="PF09115">
    <property type="entry name" value="DNApol3-delta_C"/>
    <property type="match status" value="1"/>
</dbReference>
<keyword evidence="6" id="KW-0239">DNA-directed DNA polymerase</keyword>
<dbReference type="PANTHER" id="PTHR11669:SF8">
    <property type="entry name" value="DNA POLYMERASE III SUBUNIT DELTA"/>
    <property type="match status" value="1"/>
</dbReference>
<organism evidence="9 10">
    <name type="scientific">Caldichromatium japonicum</name>
    <dbReference type="NCBI Taxonomy" id="2699430"/>
    <lineage>
        <taxon>Bacteria</taxon>
        <taxon>Pseudomonadati</taxon>
        <taxon>Pseudomonadota</taxon>
        <taxon>Gammaproteobacteria</taxon>
        <taxon>Chromatiales</taxon>
        <taxon>Chromatiaceae</taxon>
        <taxon>Caldichromatium</taxon>
    </lineage>
</organism>
<evidence type="ECO:0000256" key="2">
    <source>
        <dbReference type="ARBA" id="ARBA00014363"/>
    </source>
</evidence>
<gene>
    <name evidence="9" type="primary">holB</name>
    <name evidence="9" type="ORF">GWK36_08815</name>
</gene>
<dbReference type="EC" id="2.7.7.7" evidence="1"/>
<dbReference type="NCBIfam" id="TIGR00678">
    <property type="entry name" value="holB"/>
    <property type="match status" value="1"/>
</dbReference>
<evidence type="ECO:0000256" key="7">
    <source>
        <dbReference type="ARBA" id="ARBA00049244"/>
    </source>
</evidence>
<dbReference type="GO" id="GO:0003887">
    <property type="term" value="F:DNA-directed DNA polymerase activity"/>
    <property type="evidence" value="ECO:0007669"/>
    <property type="project" value="UniProtKB-KW"/>
</dbReference>
<keyword evidence="3 9" id="KW-0808">Transferase</keyword>
<dbReference type="SUPFAM" id="SSF52540">
    <property type="entry name" value="P-loop containing nucleoside triphosphate hydrolases"/>
    <property type="match status" value="1"/>
</dbReference>
<evidence type="ECO:0000256" key="1">
    <source>
        <dbReference type="ARBA" id="ARBA00012417"/>
    </source>
</evidence>
<dbReference type="InterPro" id="IPR004622">
    <property type="entry name" value="DNA_pol_HolB"/>
</dbReference>
<dbReference type="AlphaFoldDB" id="A0A6G7VDZ1"/>
<evidence type="ECO:0000256" key="4">
    <source>
        <dbReference type="ARBA" id="ARBA00022695"/>
    </source>
</evidence>
<feature type="domain" description="DNA polymerase III delta subunit C-terminal" evidence="8">
    <location>
        <begin position="216"/>
        <end position="326"/>
    </location>
</feature>
<dbReference type="RefSeq" id="WP_166270832.1">
    <property type="nucleotide sequence ID" value="NZ_CP048029.1"/>
</dbReference>
<evidence type="ECO:0000313" key="10">
    <source>
        <dbReference type="Proteomes" id="UP000502699"/>
    </source>
</evidence>
<dbReference type="Pfam" id="PF13177">
    <property type="entry name" value="DNA_pol3_delta2"/>
    <property type="match status" value="1"/>
</dbReference>
<keyword evidence="10" id="KW-1185">Reference proteome</keyword>
<accession>A0A6G7VDZ1</accession>
<evidence type="ECO:0000256" key="5">
    <source>
        <dbReference type="ARBA" id="ARBA00022705"/>
    </source>
</evidence>
<dbReference type="InterPro" id="IPR015199">
    <property type="entry name" value="DNA_pol_III_delta_C"/>
</dbReference>
<evidence type="ECO:0000259" key="8">
    <source>
        <dbReference type="Pfam" id="PF09115"/>
    </source>
</evidence>
<dbReference type="GO" id="GO:0008408">
    <property type="term" value="F:3'-5' exonuclease activity"/>
    <property type="evidence" value="ECO:0007669"/>
    <property type="project" value="InterPro"/>
</dbReference>
<comment type="catalytic activity">
    <reaction evidence="7">
        <text>DNA(n) + a 2'-deoxyribonucleoside 5'-triphosphate = DNA(n+1) + diphosphate</text>
        <dbReference type="Rhea" id="RHEA:22508"/>
        <dbReference type="Rhea" id="RHEA-COMP:17339"/>
        <dbReference type="Rhea" id="RHEA-COMP:17340"/>
        <dbReference type="ChEBI" id="CHEBI:33019"/>
        <dbReference type="ChEBI" id="CHEBI:61560"/>
        <dbReference type="ChEBI" id="CHEBI:173112"/>
        <dbReference type="EC" id="2.7.7.7"/>
    </reaction>
</comment>
<sequence>MRLQQPPPWTCELWSRLQAARSQGRLPPVLLFTGPHGVGKRRLAWALAESVLCRQPANQGLACGHCPDCHLLAAGHHPDLIQLEPDAEGRSGEITIDAVRLLIGRESLTPTRAAGQVILIDPADRLNQAAANALLKTLEEPTGMTHFILVSEHPDRLPVTIRSRCLRLTIPLPDERSALEWLGAQKPLSDWPLRLRLAQGGPLRALAEAEDADWPTQRDRCIVDFLSLAQGAADPLAVASYWQTVGVGRILEWLIGLTADLLRLGVCSAPPLLAHPDRSRDLVVLAAKLDRAAGHRFLRRLLETRALLDANLNQQLVLESLVIEWSQIGRSA</sequence>
<dbReference type="PANTHER" id="PTHR11669">
    <property type="entry name" value="REPLICATION FACTOR C / DNA POLYMERASE III GAMMA-TAU SUBUNIT"/>
    <property type="match status" value="1"/>
</dbReference>
<dbReference type="GO" id="GO:0009360">
    <property type="term" value="C:DNA polymerase III complex"/>
    <property type="evidence" value="ECO:0007669"/>
    <property type="project" value="InterPro"/>
</dbReference>
<dbReference type="GO" id="GO:0006261">
    <property type="term" value="P:DNA-templated DNA replication"/>
    <property type="evidence" value="ECO:0007669"/>
    <property type="project" value="TreeGrafter"/>
</dbReference>
<dbReference type="EMBL" id="CP048029">
    <property type="protein sequence ID" value="QIK38068.1"/>
    <property type="molecule type" value="Genomic_DNA"/>
</dbReference>
<keyword evidence="4 9" id="KW-0548">Nucleotidyltransferase</keyword>
<dbReference type="Gene3D" id="3.40.50.300">
    <property type="entry name" value="P-loop containing nucleotide triphosphate hydrolases"/>
    <property type="match status" value="1"/>
</dbReference>
<dbReference type="InterPro" id="IPR027417">
    <property type="entry name" value="P-loop_NTPase"/>
</dbReference>
<reference evidence="10" key="1">
    <citation type="submission" date="2020-01" db="EMBL/GenBank/DDBJ databases">
        <title>Caldichromatium gen. nov., sp. nov., a thermophilic purple sulfur bacterium member of the family Chromatiaceae isolated from Nakabusa hot spring, Japan.</title>
        <authorList>
            <person name="Saini M.K."/>
            <person name="Hanada S."/>
            <person name="Tank M."/>
        </authorList>
    </citation>
    <scope>NUCLEOTIDE SEQUENCE [LARGE SCALE GENOMIC DNA]</scope>
    <source>
        <strain evidence="10">No.7</strain>
    </source>
</reference>
<evidence type="ECO:0000313" key="9">
    <source>
        <dbReference type="EMBL" id="QIK38068.1"/>
    </source>
</evidence>
<evidence type="ECO:0000256" key="6">
    <source>
        <dbReference type="ARBA" id="ARBA00022932"/>
    </source>
</evidence>